<dbReference type="InterPro" id="IPR001810">
    <property type="entry name" value="F-box_dom"/>
</dbReference>
<organism evidence="9 10">
    <name type="scientific">Ceratopteris richardii</name>
    <name type="common">Triangle waterfern</name>
    <dbReference type="NCBI Taxonomy" id="49495"/>
    <lineage>
        <taxon>Eukaryota</taxon>
        <taxon>Viridiplantae</taxon>
        <taxon>Streptophyta</taxon>
        <taxon>Embryophyta</taxon>
        <taxon>Tracheophyta</taxon>
        <taxon>Polypodiopsida</taxon>
        <taxon>Polypodiidae</taxon>
        <taxon>Polypodiales</taxon>
        <taxon>Pteridineae</taxon>
        <taxon>Pteridaceae</taxon>
        <taxon>Parkerioideae</taxon>
        <taxon>Ceratopteris</taxon>
    </lineage>
</organism>
<dbReference type="OrthoDB" id="424465at2759"/>
<evidence type="ECO:0000256" key="2">
    <source>
        <dbReference type="ARBA" id="ARBA00006801"/>
    </source>
</evidence>
<dbReference type="SMART" id="SM00558">
    <property type="entry name" value="JmjC"/>
    <property type="match status" value="1"/>
</dbReference>
<dbReference type="InterPro" id="IPR036047">
    <property type="entry name" value="F-box-like_dom_sf"/>
</dbReference>
<dbReference type="Pfam" id="PF13621">
    <property type="entry name" value="Cupin_8"/>
    <property type="match status" value="1"/>
</dbReference>
<dbReference type="Proteomes" id="UP000825935">
    <property type="component" value="Chromosome 32"/>
</dbReference>
<dbReference type="SUPFAM" id="SSF51197">
    <property type="entry name" value="Clavaminate synthase-like"/>
    <property type="match status" value="1"/>
</dbReference>
<dbReference type="FunFam" id="2.60.120.650:FF:000045">
    <property type="entry name" value="F-box protein At1g78280"/>
    <property type="match status" value="1"/>
</dbReference>
<dbReference type="GO" id="GO:0046872">
    <property type="term" value="F:metal ion binding"/>
    <property type="evidence" value="ECO:0007669"/>
    <property type="project" value="UniProtKB-KW"/>
</dbReference>
<dbReference type="InterPro" id="IPR050910">
    <property type="entry name" value="JMJD6_ArgDemeth/LysHydrox"/>
</dbReference>
<dbReference type="InterPro" id="IPR003347">
    <property type="entry name" value="JmjC_dom"/>
</dbReference>
<sequence>MNRRTKCKHTTAEEGQRPKKNKFLASQACIDGQRLKKNKALASQECIDGSGDVEEGLQLERKLPACAVQPLGNFFLSSFTHNIRDSGLGSLKVLSDETLIEILGLLKAKDLVSLSAVSKAFYVFVQQDVLWRNLVLCEFGGDFVFKVDWRSTYAATLSPLSHLCYPTLQVTGFFSDHLFQSWLCSCLSIKDEWLSVDNIDRRKNLSVQDFIDNYEEPNIPVIITDALFSWPALTKWNKDYLVKAAGDSKLAVGPVEMTMENYFTYSESICEERPLYLFDPHFIEKMPSLSEDFDVPIYFREDLFSILGNERPHYRWLIVGPARSGSSFHIDPNSTSAWNAVVKGTKKWILFPPDVNPPGVHPSADGVEVAAPVSIMEWFMNFYKLAKEWKKKPIECICREGELIFIPNGWWHLVLNLEESIAITQNYVSRSNLLNVLEFLKRPNSAQLVSGTKDRVNLYNKFKSAYVQLFPGSIEELEKKAVARAKQSKSGSFWDSVTDANVGSFKFGF</sequence>
<evidence type="ECO:0000259" key="7">
    <source>
        <dbReference type="PROSITE" id="PS50181"/>
    </source>
</evidence>
<evidence type="ECO:0000256" key="1">
    <source>
        <dbReference type="ARBA" id="ARBA00004123"/>
    </source>
</evidence>
<dbReference type="Gene3D" id="1.20.1280.50">
    <property type="match status" value="1"/>
</dbReference>
<dbReference type="PROSITE" id="PS50181">
    <property type="entry name" value="FBOX"/>
    <property type="match status" value="1"/>
</dbReference>
<evidence type="ECO:0000256" key="3">
    <source>
        <dbReference type="ARBA" id="ARBA00022723"/>
    </source>
</evidence>
<dbReference type="PROSITE" id="PS51184">
    <property type="entry name" value="JMJC"/>
    <property type="match status" value="1"/>
</dbReference>
<gene>
    <name evidence="9" type="ORF">KP509_32G009400</name>
</gene>
<keyword evidence="5" id="KW-0408">Iron</keyword>
<evidence type="ECO:0000256" key="5">
    <source>
        <dbReference type="ARBA" id="ARBA00023004"/>
    </source>
</evidence>
<reference evidence="9" key="1">
    <citation type="submission" date="2021-08" db="EMBL/GenBank/DDBJ databases">
        <title>WGS assembly of Ceratopteris richardii.</title>
        <authorList>
            <person name="Marchant D.B."/>
            <person name="Chen G."/>
            <person name="Jenkins J."/>
            <person name="Shu S."/>
            <person name="Leebens-Mack J."/>
            <person name="Grimwood J."/>
            <person name="Schmutz J."/>
            <person name="Soltis P."/>
            <person name="Soltis D."/>
            <person name="Chen Z.-H."/>
        </authorList>
    </citation>
    <scope>NUCLEOTIDE SEQUENCE</scope>
    <source>
        <strain evidence="9">Whitten #5841</strain>
        <tissue evidence="9">Leaf</tissue>
    </source>
</reference>
<evidence type="ECO:0000313" key="9">
    <source>
        <dbReference type="EMBL" id="KAH7286489.1"/>
    </source>
</evidence>
<keyword evidence="4" id="KW-0560">Oxidoreductase</keyword>
<keyword evidence="10" id="KW-1185">Reference proteome</keyword>
<dbReference type="GO" id="GO:0000987">
    <property type="term" value="F:cis-regulatory region sequence-specific DNA binding"/>
    <property type="evidence" value="ECO:0007669"/>
    <property type="project" value="TreeGrafter"/>
</dbReference>
<feature type="domain" description="F-box" evidence="7">
    <location>
        <begin position="88"/>
        <end position="134"/>
    </location>
</feature>
<dbReference type="PANTHER" id="PTHR12480">
    <property type="entry name" value="ARGININE DEMETHYLASE AND LYSYL-HYDROXYLASE JMJD"/>
    <property type="match status" value="1"/>
</dbReference>
<protein>
    <recommendedName>
        <fullName evidence="11">F-box protein</fullName>
    </recommendedName>
</protein>
<dbReference type="SMART" id="SM00256">
    <property type="entry name" value="FBOX"/>
    <property type="match status" value="1"/>
</dbReference>
<dbReference type="Pfam" id="PF12937">
    <property type="entry name" value="F-box-like"/>
    <property type="match status" value="1"/>
</dbReference>
<dbReference type="SUPFAM" id="SSF81383">
    <property type="entry name" value="F-box domain"/>
    <property type="match status" value="1"/>
</dbReference>
<evidence type="ECO:0000256" key="6">
    <source>
        <dbReference type="ARBA" id="ARBA00023242"/>
    </source>
</evidence>
<dbReference type="InterPro" id="IPR041667">
    <property type="entry name" value="Cupin_8"/>
</dbReference>
<evidence type="ECO:0000313" key="10">
    <source>
        <dbReference type="Proteomes" id="UP000825935"/>
    </source>
</evidence>
<evidence type="ECO:0008006" key="11">
    <source>
        <dbReference type="Google" id="ProtNLM"/>
    </source>
</evidence>
<evidence type="ECO:0000259" key="8">
    <source>
        <dbReference type="PROSITE" id="PS51184"/>
    </source>
</evidence>
<keyword evidence="3" id="KW-0479">Metal-binding</keyword>
<dbReference type="AlphaFoldDB" id="A0A8T2QR81"/>
<evidence type="ECO:0000256" key="4">
    <source>
        <dbReference type="ARBA" id="ARBA00023002"/>
    </source>
</evidence>
<dbReference type="EMBL" id="CM035437">
    <property type="protein sequence ID" value="KAH7286489.1"/>
    <property type="molecule type" value="Genomic_DNA"/>
</dbReference>
<proteinExistence type="inferred from homology"/>
<comment type="similarity">
    <text evidence="2">Belongs to the JARID1 histone demethylase family.</text>
</comment>
<dbReference type="OMA" id="WPAYKNW"/>
<accession>A0A8T2QR81</accession>
<keyword evidence="6" id="KW-0539">Nucleus</keyword>
<comment type="caution">
    <text evidence="9">The sequence shown here is derived from an EMBL/GenBank/DDBJ whole genome shotgun (WGS) entry which is preliminary data.</text>
</comment>
<name>A0A8T2QR81_CERRI</name>
<dbReference type="GO" id="GO:0005634">
    <property type="term" value="C:nucleus"/>
    <property type="evidence" value="ECO:0007669"/>
    <property type="project" value="UniProtKB-SubCell"/>
</dbReference>
<comment type="subcellular location">
    <subcellularLocation>
        <location evidence="1">Nucleus</location>
    </subcellularLocation>
</comment>
<dbReference type="Gene3D" id="2.60.120.650">
    <property type="entry name" value="Cupin"/>
    <property type="match status" value="1"/>
</dbReference>
<dbReference type="GO" id="GO:0016491">
    <property type="term" value="F:oxidoreductase activity"/>
    <property type="evidence" value="ECO:0007669"/>
    <property type="project" value="UniProtKB-KW"/>
</dbReference>
<feature type="domain" description="JmjC" evidence="8">
    <location>
        <begin position="284"/>
        <end position="444"/>
    </location>
</feature>
<dbReference type="PANTHER" id="PTHR12480:SF21">
    <property type="entry name" value="JMJC DOMAIN-CONTAINING PROTEIN 8"/>
    <property type="match status" value="1"/>
</dbReference>